<comment type="caution">
    <text evidence="4">The sequence shown here is derived from an EMBL/GenBank/DDBJ whole genome shotgun (WGS) entry which is preliminary data.</text>
</comment>
<sequence length="265" mass="28757">MPDRVRRRSPSAGARVAGVLGELLITVGAVLMLYVVWELWWTNVQAAEEQGQATSRLLEDFGPAVPLPEPGEVLLSPEEQAAADRAEFGAPPAAAGGDGTFGLLYIPRFDADYVRPVSHGVGLDVLNTVGIGHYPQTQLPGEAGNFALAGHRQTHGQVFYEIDRLTDGDRLYVQTREGFYQYEYSDTEIVSPGATDVLLPVPHRPEAEPQQSILTLTSCHPIFSTAQRIIAYAELESFRPAEAGPQDQIRDAYRTTTARASGPTG</sequence>
<keyword evidence="3" id="KW-0812">Transmembrane</keyword>
<evidence type="ECO:0000313" key="5">
    <source>
        <dbReference type="Proteomes" id="UP001501536"/>
    </source>
</evidence>
<protein>
    <submittedName>
        <fullName evidence="4">Class E sortase</fullName>
    </submittedName>
</protein>
<dbReference type="InterPro" id="IPR005754">
    <property type="entry name" value="Sortase"/>
</dbReference>
<evidence type="ECO:0000256" key="1">
    <source>
        <dbReference type="ARBA" id="ARBA00022801"/>
    </source>
</evidence>
<dbReference type="InterPro" id="IPR053465">
    <property type="entry name" value="Sortase_Class_E"/>
</dbReference>
<dbReference type="InterPro" id="IPR023365">
    <property type="entry name" value="Sortase_dom-sf"/>
</dbReference>
<evidence type="ECO:0000256" key="2">
    <source>
        <dbReference type="SAM" id="MobiDB-lite"/>
    </source>
</evidence>
<dbReference type="RefSeq" id="WP_344883816.1">
    <property type="nucleotide sequence ID" value="NZ_BAABCJ010000005.1"/>
</dbReference>
<reference evidence="5" key="1">
    <citation type="journal article" date="2019" name="Int. J. Syst. Evol. Microbiol.">
        <title>The Global Catalogue of Microorganisms (GCM) 10K type strain sequencing project: providing services to taxonomists for standard genome sequencing and annotation.</title>
        <authorList>
            <consortium name="The Broad Institute Genomics Platform"/>
            <consortium name="The Broad Institute Genome Sequencing Center for Infectious Disease"/>
            <person name="Wu L."/>
            <person name="Ma J."/>
        </authorList>
    </citation>
    <scope>NUCLEOTIDE SEQUENCE [LARGE SCALE GENOMIC DNA]</scope>
    <source>
        <strain evidence="5">JCM 16961</strain>
    </source>
</reference>
<proteinExistence type="predicted"/>
<keyword evidence="1" id="KW-0378">Hydrolase</keyword>
<dbReference type="NCBIfam" id="TIGR01076">
    <property type="entry name" value="sortase_fam"/>
    <property type="match status" value="1"/>
</dbReference>
<dbReference type="Proteomes" id="UP001501536">
    <property type="component" value="Unassembled WGS sequence"/>
</dbReference>
<feature type="region of interest" description="Disordered" evidence="2">
    <location>
        <begin position="242"/>
        <end position="265"/>
    </location>
</feature>
<dbReference type="Gene3D" id="2.40.260.10">
    <property type="entry name" value="Sortase"/>
    <property type="match status" value="1"/>
</dbReference>
<evidence type="ECO:0000256" key="3">
    <source>
        <dbReference type="SAM" id="Phobius"/>
    </source>
</evidence>
<dbReference type="Pfam" id="PF04203">
    <property type="entry name" value="Sortase"/>
    <property type="match status" value="1"/>
</dbReference>
<feature type="transmembrane region" description="Helical" evidence="3">
    <location>
        <begin position="12"/>
        <end position="37"/>
    </location>
</feature>
<keyword evidence="5" id="KW-1185">Reference proteome</keyword>
<evidence type="ECO:0000313" key="4">
    <source>
        <dbReference type="EMBL" id="GAA3706265.1"/>
    </source>
</evidence>
<organism evidence="4 5">
    <name type="scientific">Zhihengliuella alba</name>
    <dbReference type="NCBI Taxonomy" id="547018"/>
    <lineage>
        <taxon>Bacteria</taxon>
        <taxon>Bacillati</taxon>
        <taxon>Actinomycetota</taxon>
        <taxon>Actinomycetes</taxon>
        <taxon>Micrococcales</taxon>
        <taxon>Micrococcaceae</taxon>
        <taxon>Zhihengliuella</taxon>
    </lineage>
</organism>
<dbReference type="SUPFAM" id="SSF63817">
    <property type="entry name" value="Sortase"/>
    <property type="match status" value="1"/>
</dbReference>
<name>A0ABP7DPR0_9MICC</name>
<dbReference type="InterPro" id="IPR042003">
    <property type="entry name" value="Sortase_E"/>
</dbReference>
<accession>A0ABP7DPR0</accession>
<dbReference type="EMBL" id="BAABCJ010000005">
    <property type="protein sequence ID" value="GAA3706265.1"/>
    <property type="molecule type" value="Genomic_DNA"/>
</dbReference>
<keyword evidence="3" id="KW-0472">Membrane</keyword>
<dbReference type="CDD" id="cd05830">
    <property type="entry name" value="Sortase_E"/>
    <property type="match status" value="1"/>
</dbReference>
<gene>
    <name evidence="4" type="ORF">GCM10022377_20000</name>
</gene>
<keyword evidence="3" id="KW-1133">Transmembrane helix</keyword>
<dbReference type="NCBIfam" id="NF033747">
    <property type="entry name" value="class_E_sortase"/>
    <property type="match status" value="1"/>
</dbReference>